<dbReference type="InterPro" id="IPR026480">
    <property type="entry name" value="RMT2_dom"/>
</dbReference>
<sequence length="375" mass="41127">MSAADELVLDTADDALPAELLESAASLHSALLAHDLDAVKAALADGAPAWYQSPDPGWGALHYAAEWGSEEAVRAVLDGGAVWNAVDKLGNTAGDIAISRNDASTYELIRDAGLRSELLLNLLASHSAIKVEDPTPAGDLESFLASRLVYRQDASGQEVCAVTAQDADGRDIEVGVMMGWERRIMEETARLLSAAEPPEEGDGLRVLNVGFGLGIIDTLFQSLSPSKHTIIEPHPDVLAHMDSTGWGSKRGVDIRRGKWQDVLKGGEERWDVIYFDTFSEDYDDLREFFALLPSILSGPKARFSFFNGLGATNALFYDVATHLAELHLSQLGLSTQWDDVYVAQDLEDAWEDSRQYFTMEWYKLPVCWLRRAPEG</sequence>
<dbReference type="Pfam" id="PF12796">
    <property type="entry name" value="Ank_2"/>
    <property type="match status" value="1"/>
</dbReference>
<evidence type="ECO:0000256" key="1">
    <source>
        <dbReference type="ARBA" id="ARBA00022603"/>
    </source>
</evidence>
<dbReference type="PROSITE" id="PS50088">
    <property type="entry name" value="ANK_REPEAT"/>
    <property type="match status" value="1"/>
</dbReference>
<evidence type="ECO:0000259" key="5">
    <source>
        <dbReference type="PROSITE" id="PS51559"/>
    </source>
</evidence>
<dbReference type="PROSITE" id="PS51559">
    <property type="entry name" value="SAM_RMT2"/>
    <property type="match status" value="1"/>
</dbReference>
<name>A0A167M928_CALVF</name>
<keyword evidence="4" id="KW-0040">ANK repeat</keyword>
<dbReference type="GO" id="GO:0019702">
    <property type="term" value="F:protein arginine N5-methyltransferase activity"/>
    <property type="evidence" value="ECO:0007669"/>
    <property type="project" value="TreeGrafter"/>
</dbReference>
<dbReference type="GO" id="GO:0005634">
    <property type="term" value="C:nucleus"/>
    <property type="evidence" value="ECO:0007669"/>
    <property type="project" value="TreeGrafter"/>
</dbReference>
<reference evidence="6 7" key="1">
    <citation type="journal article" date="2016" name="Mol. Biol. Evol.">
        <title>Comparative Genomics of Early-Diverging Mushroom-Forming Fungi Provides Insights into the Origins of Lignocellulose Decay Capabilities.</title>
        <authorList>
            <person name="Nagy L.G."/>
            <person name="Riley R."/>
            <person name="Tritt A."/>
            <person name="Adam C."/>
            <person name="Daum C."/>
            <person name="Floudas D."/>
            <person name="Sun H."/>
            <person name="Yadav J.S."/>
            <person name="Pangilinan J."/>
            <person name="Larsson K.H."/>
            <person name="Matsuura K."/>
            <person name="Barry K."/>
            <person name="Labutti K."/>
            <person name="Kuo R."/>
            <person name="Ohm R.A."/>
            <person name="Bhattacharya S.S."/>
            <person name="Shirouzu T."/>
            <person name="Yoshinaga Y."/>
            <person name="Martin F.M."/>
            <person name="Grigoriev I.V."/>
            <person name="Hibbett D.S."/>
        </authorList>
    </citation>
    <scope>NUCLEOTIDE SEQUENCE [LARGE SCALE GENOMIC DNA]</scope>
    <source>
        <strain evidence="6 7">TUFC12733</strain>
    </source>
</reference>
<dbReference type="InterPro" id="IPR036770">
    <property type="entry name" value="Ankyrin_rpt-contain_sf"/>
</dbReference>
<keyword evidence="1" id="KW-0489">Methyltransferase</keyword>
<feature type="domain" description="RMT2" evidence="5">
    <location>
        <begin position="134"/>
        <end position="375"/>
    </location>
</feature>
<feature type="repeat" description="ANK" evidence="4">
    <location>
        <begin position="56"/>
        <end position="88"/>
    </location>
</feature>
<dbReference type="SUPFAM" id="SSF53335">
    <property type="entry name" value="S-adenosyl-L-methionine-dependent methyltransferases"/>
    <property type="match status" value="1"/>
</dbReference>
<dbReference type="Proteomes" id="UP000076738">
    <property type="component" value="Unassembled WGS sequence"/>
</dbReference>
<dbReference type="GO" id="GO:0032259">
    <property type="term" value="P:methylation"/>
    <property type="evidence" value="ECO:0007669"/>
    <property type="project" value="UniProtKB-KW"/>
</dbReference>
<dbReference type="SUPFAM" id="SSF48403">
    <property type="entry name" value="Ankyrin repeat"/>
    <property type="match status" value="1"/>
</dbReference>
<evidence type="ECO:0000256" key="2">
    <source>
        <dbReference type="ARBA" id="ARBA00022679"/>
    </source>
</evidence>
<evidence type="ECO:0000256" key="4">
    <source>
        <dbReference type="PROSITE-ProRule" id="PRU00023"/>
    </source>
</evidence>
<proteinExistence type="predicted"/>
<dbReference type="CDD" id="cd02440">
    <property type="entry name" value="AdoMet_MTases"/>
    <property type="match status" value="1"/>
</dbReference>
<dbReference type="InterPro" id="IPR029063">
    <property type="entry name" value="SAM-dependent_MTases_sf"/>
</dbReference>
<evidence type="ECO:0000256" key="3">
    <source>
        <dbReference type="ARBA" id="ARBA00022691"/>
    </source>
</evidence>
<organism evidence="6 7">
    <name type="scientific">Calocera viscosa (strain TUFC12733)</name>
    <dbReference type="NCBI Taxonomy" id="1330018"/>
    <lineage>
        <taxon>Eukaryota</taxon>
        <taxon>Fungi</taxon>
        <taxon>Dikarya</taxon>
        <taxon>Basidiomycota</taxon>
        <taxon>Agaricomycotina</taxon>
        <taxon>Dacrymycetes</taxon>
        <taxon>Dacrymycetales</taxon>
        <taxon>Dacrymycetaceae</taxon>
        <taxon>Calocera</taxon>
    </lineage>
</organism>
<gene>
    <name evidence="6" type="ORF">CALVIDRAFT_498833</name>
</gene>
<protein>
    <recommendedName>
        <fullName evidence="5">RMT2 domain-containing protein</fullName>
    </recommendedName>
</protein>
<accession>A0A167M928</accession>
<dbReference type="GO" id="GO:0005737">
    <property type="term" value="C:cytoplasm"/>
    <property type="evidence" value="ECO:0007669"/>
    <property type="project" value="TreeGrafter"/>
</dbReference>
<dbReference type="InterPro" id="IPR051038">
    <property type="entry name" value="RMT2/GAMT_Mtase"/>
</dbReference>
<dbReference type="EMBL" id="KV417284">
    <property type="protein sequence ID" value="KZO96468.1"/>
    <property type="molecule type" value="Genomic_DNA"/>
</dbReference>
<dbReference type="Gene3D" id="1.25.40.20">
    <property type="entry name" value="Ankyrin repeat-containing domain"/>
    <property type="match status" value="1"/>
</dbReference>
<dbReference type="OrthoDB" id="19014at2759"/>
<keyword evidence="3" id="KW-0949">S-adenosyl-L-methionine</keyword>
<dbReference type="InterPro" id="IPR002110">
    <property type="entry name" value="Ankyrin_rpt"/>
</dbReference>
<dbReference type="PANTHER" id="PTHR32379">
    <property type="entry name" value="GUANIDINOACETATE N-METHYLTRANSFERASE"/>
    <property type="match status" value="1"/>
</dbReference>
<keyword evidence="7" id="KW-1185">Reference proteome</keyword>
<evidence type="ECO:0000313" key="6">
    <source>
        <dbReference type="EMBL" id="KZO96468.1"/>
    </source>
</evidence>
<evidence type="ECO:0000313" key="7">
    <source>
        <dbReference type="Proteomes" id="UP000076738"/>
    </source>
</evidence>
<dbReference type="Gene3D" id="3.40.50.150">
    <property type="entry name" value="Vaccinia Virus protein VP39"/>
    <property type="match status" value="1"/>
</dbReference>
<keyword evidence="2" id="KW-0808">Transferase</keyword>
<dbReference type="AlphaFoldDB" id="A0A167M928"/>
<dbReference type="STRING" id="1330018.A0A167M928"/>
<dbReference type="PANTHER" id="PTHR32379:SF1">
    <property type="entry name" value="GUANIDINOACETATE N-METHYLTRANSFERASE"/>
    <property type="match status" value="1"/>
</dbReference>